<feature type="compositionally biased region" description="Polar residues" evidence="2">
    <location>
        <begin position="1545"/>
        <end position="1565"/>
    </location>
</feature>
<sequence length="2650" mass="288389">MEKEHRLNFLFLKKKVISTDMLIRRFKAKQDDILFLNHKISQADTQAKTVLTLKQQLDNANRDSNILSEQLKSAMESIKPLQEKREVLESALRERSSEVTHLTDRLHAEEALRNQRSSIAQINQELEREKLDMERKIKTLEAKSRSLQSTIKNLESDKRSLSMQKSINTKRLNKLALLLNSAQKTVNKIWKQLSQTGVKNGSDKPKVIPKSARFLIREALKALSEKKGTEHQENPSGEKDNVAGKDEDSEGSDISDIDNGYEEENEDSDFDNVSVMDLSDDAPETLQSHPSTLNQVSKNGQSSKIVERLKSSEESDKLKDLPRKSPRKSCTSSIASAKKTENSSPFSPKKASSNSFIKLNKTRLDFTNKSSISNNADSESEEEVTVGVSSRAHSKRSPTKNGISDKKAKQLGAQGGISDKNCDTPKSLLINEGKSNIKLKENDKLSENKTKIVGTVEKAIGSPSHSVRHNIKEDSSSGEESSFCSLHSGGEGLMSDPDPDIDEATRQPPLKQQEKEKLPLDTKNKEKSDIVSQTLDNACNSTPRTSFPPQPQPSSSSSSSSSLSSAESEDDEQGKEEIGRDLPSRQSSVGDAVVPDGSRDAEDAADGREAVTLDDVFSFMSTLSPLSPMPPTPCPRSRTQSEASVVEDGEAMLHKSESKTSEDNKKACSEPQDDHLSIPKIYSEGAEDNDRAKSSAGSDHMERETVEKDYGVTKEGNDSTNNTGKATTDLNEASGFPLSDLPRMPLENKQLKSDKCVESNETFVKAGSSLPGSASVDQGNGSNAGEEKGEPGGKKFTSPCRLRQLRMRQSLGFIPTDSIANEENPIPSSDNAGLSKGRAEVCSRGKVESYHDESPTSTRNSDHGCFTTCASASEICEDRGSNGAVMKKSEVKPRGRDSSNNPSLRSSMEDNVVSTREPGCMTRRRSQSMNLSSADEDEKPKKSSQLYDSHGDDKDANKLSAHGAEDPDPLIELYVIKSLSPLAKPGKPLSSSIQMNILTQDKLSSGTARVEGDKVLDAAGLNKKSATTPNKMMTRRSRRLSEALGADYVELSPLDTKGQRSLEQAKRSDKSQKEVLSDGVKVKGGESEDSASDNVREPENGPATPGKRRQTRSFSISENIEQTRTDEHRVEKMTPVRRSRRSVRNSVSLEELKPPQADSPTGQPRVDPLSDDKECGNTSLVQSPRLGLKSRRRISTQSIEVGLGLKPKVEVKISGTGVSSTKPVESGIIKYEPSSLSDDEGIPCVKFGPQISLVGNSLAHKLEAVSPSLESNSGDAAETKPLVLVQEEKSSQVNHGRSLKRDSVGKILTRSGNKRSSRKSGPEMVVSSGETDERGSSQDGPLKECDEGGDEKETKSGVATRRQRSTSNPLTRKTQMEIAAQQLAKMLMAAKSSSEKKKLAAASRVRTRASNAAKGCPASNGRGSCDVAEPVVQKTRSRGRPRKAALASGQSEGDDSAKIGPPTPNKGRLGQKHVIKQHGKADTKCVEDKVENNETESDLDTSSLSSDNEEVETKKTPKKNPNTLVKRKAKTKNKVAKPAVGSGADVTNNGNHKQKQENISTSSSSRHGRILPALSSSESEDEAAEPGSHGDGEQPQDKDAPAHSAHSPGLPALSSSDSEQETTTEAGAGKVTDVIRDEINISNQIRQKQATADACQIFHPEKYQRGRGRGKAKLHCGKPGESGQIKTASIRVDNGSTAKPIGDLRLRRKEPVSVNLSDGGGDEQLKKYQAKGGDTDRKRNSLEVIRGMNPAKKSGGISLSEPRVKSKEFISSSSEDEEEKTSGKEGLDINGQSTVESQGSLKQSQCVEPVGKRESTPKGIIGNIRQSCVPEKKSNSKRLGRVPHLLSSFVPSQFSAFKATKSPNDTSPVKARIVTGSDLDLDSDGEELSLEIVEERVPEEADSERLSGPVETAEDQDSSDAGNSSKSVIQCDNSSEPKEERSKCNSSTELTDFVQKGSKDNEIVNVSNCSPLGNQTASARAQGELDSKNGRKRKIELSKDQVTMQEESELCSLTLEYIFSLFRVTRCLSPLPPSPSPKKFRSEYEARGNSESLVKFCTTAPDSAFMITPAPTRLPSAKLDSEKKSTGSTIRNISGSKDGVQGHKNSGGEVGEGQVHTGSKGRHQFKDTATTSQSLSQQMIQARKLLKARKKPAETGKRSVVLTPPLKKRKEDTEPQTGAQRKKRLPANLGKFITPYAAILHDVKTFIDNGGEASDTVSAVLMRVDGREVGPVWAMVPHLVVECVDNQKDADILSEVYAACEETEGIIEAVFATTTELRLAEIISHLEAMDKSCDNAAIMGAMWNEIFRKDGKRSQFSVLSFCRLFTLLCMKKGDVEQARVLAYSIAWCGYLPLWPCLATIAGVWSLVLSYSASGKSQPIIDVLACILRGTYSDDSQTLNKIDQLTQRLCQWGAASKNKDAAQLLRILKDRLSELALNSTDPNALDKTFMIQKAMELLLIYKGVDWAEEHFHKRILVSVAMRWESRVGDDSGLQPAFVISIFRVFQSVLAVLTLTLSTAKHILNQVFARCLRKNHSHIEVDFVLLETLLELSAYDPLRSSEILRSWQNANPGKITPHLFGKIQETKTQLAQLLLVGDNGSQEKKAGRTKDGAAVDSDLLPAGNKAQRGGSRGGRSRGRGQKRGFRGRGRNQ</sequence>
<feature type="region of interest" description="Disordered" evidence="2">
    <location>
        <begin position="2599"/>
        <end position="2650"/>
    </location>
</feature>
<comment type="caution">
    <text evidence="3">The sequence shown here is derived from an EMBL/GenBank/DDBJ whole genome shotgun (WGS) entry which is preliminary data.</text>
</comment>
<feature type="compositionally biased region" description="Low complexity" evidence="2">
    <location>
        <begin position="553"/>
        <end position="565"/>
    </location>
</feature>
<feature type="compositionally biased region" description="Basic residues" evidence="2">
    <location>
        <begin position="1665"/>
        <end position="1676"/>
    </location>
</feature>
<feature type="region of interest" description="Disordered" evidence="2">
    <location>
        <begin position="1858"/>
        <end position="1989"/>
    </location>
</feature>
<feature type="compositionally biased region" description="Basic and acidic residues" evidence="2">
    <location>
        <begin position="1057"/>
        <end position="1086"/>
    </location>
</feature>
<feature type="compositionally biased region" description="Basic and acidic residues" evidence="2">
    <location>
        <begin position="887"/>
        <end position="897"/>
    </location>
</feature>
<feature type="region of interest" description="Disordered" evidence="2">
    <location>
        <begin position="367"/>
        <end position="609"/>
    </location>
</feature>
<feature type="compositionally biased region" description="Basic and acidic residues" evidence="2">
    <location>
        <begin position="837"/>
        <end position="854"/>
    </location>
</feature>
<feature type="compositionally biased region" description="Basic and acidic residues" evidence="2">
    <location>
        <begin position="1479"/>
        <end position="1492"/>
    </location>
</feature>
<feature type="compositionally biased region" description="Basic and acidic residues" evidence="2">
    <location>
        <begin position="1331"/>
        <end position="1355"/>
    </location>
</feature>
<accession>A0A433TB42</accession>
<feature type="compositionally biased region" description="Polar residues" evidence="2">
    <location>
        <begin position="1790"/>
        <end position="1806"/>
    </location>
</feature>
<feature type="coiled-coil region" evidence="1">
    <location>
        <begin position="109"/>
        <end position="164"/>
    </location>
</feature>
<feature type="compositionally biased region" description="Basic and acidic residues" evidence="2">
    <location>
        <begin position="2599"/>
        <end position="2611"/>
    </location>
</feature>
<feature type="compositionally biased region" description="Basic and acidic residues" evidence="2">
    <location>
        <begin position="597"/>
        <end position="609"/>
    </location>
</feature>
<gene>
    <name evidence="3" type="ORF">EGW08_013430</name>
</gene>
<feature type="compositionally biased region" description="Polar residues" evidence="2">
    <location>
        <begin position="285"/>
        <end position="304"/>
    </location>
</feature>
<feature type="compositionally biased region" description="Basic and acidic residues" evidence="2">
    <location>
        <begin position="1121"/>
        <end position="1134"/>
    </location>
</feature>
<reference evidence="3 4" key="1">
    <citation type="submission" date="2019-01" db="EMBL/GenBank/DDBJ databases">
        <title>A draft genome assembly of the solar-powered sea slug Elysia chlorotica.</title>
        <authorList>
            <person name="Cai H."/>
            <person name="Li Q."/>
            <person name="Fang X."/>
            <person name="Li J."/>
            <person name="Curtis N.E."/>
            <person name="Altenburger A."/>
            <person name="Shibata T."/>
            <person name="Feng M."/>
            <person name="Maeda T."/>
            <person name="Schwartz J.A."/>
            <person name="Shigenobu S."/>
            <person name="Lundholm N."/>
            <person name="Nishiyama T."/>
            <person name="Yang H."/>
            <person name="Hasebe M."/>
            <person name="Li S."/>
            <person name="Pierce S.K."/>
            <person name="Wang J."/>
        </authorList>
    </citation>
    <scope>NUCLEOTIDE SEQUENCE [LARGE SCALE GENOMIC DNA]</scope>
    <source>
        <strain evidence="3">EC2010</strain>
        <tissue evidence="3">Whole organism of an adult</tissue>
    </source>
</reference>
<feature type="compositionally biased region" description="Polar residues" evidence="2">
    <location>
        <begin position="818"/>
        <end position="832"/>
    </location>
</feature>
<feature type="compositionally biased region" description="Acidic residues" evidence="2">
    <location>
        <begin position="247"/>
        <end position="268"/>
    </location>
</feature>
<dbReference type="OrthoDB" id="5990204at2759"/>
<feature type="compositionally biased region" description="Basic and acidic residues" evidence="2">
    <location>
        <begin position="651"/>
        <end position="677"/>
    </location>
</feature>
<proteinExistence type="predicted"/>
<feature type="compositionally biased region" description="Basic residues" evidence="2">
    <location>
        <begin position="2632"/>
        <end position="2650"/>
    </location>
</feature>
<dbReference type="STRING" id="188477.A0A433TB42"/>
<keyword evidence="1" id="KW-0175">Coiled coil</keyword>
<evidence type="ECO:0000256" key="1">
    <source>
        <dbReference type="SAM" id="Coils"/>
    </source>
</evidence>
<feature type="compositionally biased region" description="Basic residues" evidence="2">
    <location>
        <begin position="1469"/>
        <end position="1478"/>
    </location>
</feature>
<feature type="region of interest" description="Disordered" evidence="2">
    <location>
        <begin position="816"/>
        <end position="865"/>
    </location>
</feature>
<evidence type="ECO:0000313" key="4">
    <source>
        <dbReference type="Proteomes" id="UP000271974"/>
    </source>
</evidence>
<feature type="compositionally biased region" description="Polar residues" evidence="2">
    <location>
        <begin position="1858"/>
        <end position="1867"/>
    </location>
</feature>
<organism evidence="3 4">
    <name type="scientific">Elysia chlorotica</name>
    <name type="common">Eastern emerald elysia</name>
    <name type="synonym">Sea slug</name>
    <dbReference type="NCBI Taxonomy" id="188477"/>
    <lineage>
        <taxon>Eukaryota</taxon>
        <taxon>Metazoa</taxon>
        <taxon>Spiralia</taxon>
        <taxon>Lophotrochozoa</taxon>
        <taxon>Mollusca</taxon>
        <taxon>Gastropoda</taxon>
        <taxon>Heterobranchia</taxon>
        <taxon>Euthyneura</taxon>
        <taxon>Panpulmonata</taxon>
        <taxon>Sacoglossa</taxon>
        <taxon>Placobranchoidea</taxon>
        <taxon>Plakobranchidae</taxon>
        <taxon>Elysia</taxon>
    </lineage>
</organism>
<feature type="region of interest" description="Disordered" evidence="2">
    <location>
        <begin position="1018"/>
        <end position="1038"/>
    </location>
</feature>
<evidence type="ECO:0000313" key="3">
    <source>
        <dbReference type="EMBL" id="RUS78812.1"/>
    </source>
</evidence>
<feature type="region of interest" description="Disordered" evidence="2">
    <location>
        <begin position="224"/>
        <end position="268"/>
    </location>
</feature>
<feature type="region of interest" description="Disordered" evidence="2">
    <location>
        <begin position="1659"/>
        <end position="1824"/>
    </location>
</feature>
<feature type="compositionally biased region" description="Polar residues" evidence="2">
    <location>
        <begin position="342"/>
        <end position="354"/>
    </location>
</feature>
<feature type="compositionally biased region" description="Polar residues" evidence="2">
    <location>
        <begin position="770"/>
        <end position="783"/>
    </location>
</feature>
<feature type="compositionally biased region" description="Basic and acidic residues" evidence="2">
    <location>
        <begin position="1893"/>
        <end position="1905"/>
    </location>
</feature>
<feature type="region of interest" description="Disordered" evidence="2">
    <location>
        <begin position="1051"/>
        <end position="1189"/>
    </location>
</feature>
<feature type="compositionally biased region" description="Polar residues" evidence="2">
    <location>
        <begin position="2086"/>
        <end position="2095"/>
    </location>
</feature>
<feature type="compositionally biased region" description="Polar residues" evidence="2">
    <location>
        <begin position="1964"/>
        <end position="1979"/>
    </location>
</feature>
<feature type="coiled-coil region" evidence="1">
    <location>
        <begin position="50"/>
        <end position="77"/>
    </location>
</feature>
<dbReference type="EMBL" id="RQTK01000488">
    <property type="protein sequence ID" value="RUS78812.1"/>
    <property type="molecule type" value="Genomic_DNA"/>
</dbReference>
<feature type="region of interest" description="Disordered" evidence="2">
    <location>
        <begin position="621"/>
        <end position="747"/>
    </location>
</feature>
<feature type="region of interest" description="Disordered" evidence="2">
    <location>
        <begin position="2074"/>
        <end position="2181"/>
    </location>
</feature>
<feature type="compositionally biased region" description="Polar residues" evidence="2">
    <location>
        <begin position="1919"/>
        <end position="1934"/>
    </location>
</feature>
<feature type="compositionally biased region" description="Low complexity" evidence="2">
    <location>
        <begin position="1379"/>
        <end position="1392"/>
    </location>
</feature>
<feature type="compositionally biased region" description="Basic and acidic residues" evidence="2">
    <location>
        <begin position="438"/>
        <end position="450"/>
    </location>
</feature>
<feature type="compositionally biased region" description="Basic and acidic residues" evidence="2">
    <location>
        <begin position="1588"/>
        <end position="1601"/>
    </location>
</feature>
<feature type="compositionally biased region" description="Polar residues" evidence="2">
    <location>
        <begin position="2127"/>
        <end position="2140"/>
    </location>
</feature>
<feature type="compositionally biased region" description="Polar residues" evidence="2">
    <location>
        <begin position="718"/>
        <end position="731"/>
    </location>
</feature>
<evidence type="ECO:0000256" key="2">
    <source>
        <dbReference type="SAM" id="MobiDB-lite"/>
    </source>
</evidence>
<feature type="compositionally biased region" description="Basic and acidic residues" evidence="2">
    <location>
        <begin position="688"/>
        <end position="717"/>
    </location>
</feature>
<feature type="compositionally biased region" description="Acidic residues" evidence="2">
    <location>
        <begin position="1879"/>
        <end position="1889"/>
    </location>
</feature>
<feature type="compositionally biased region" description="Low complexity" evidence="2">
    <location>
        <begin position="478"/>
        <end position="488"/>
    </location>
</feature>
<feature type="compositionally biased region" description="Basic residues" evidence="2">
    <location>
        <begin position="1525"/>
        <end position="1535"/>
    </location>
</feature>
<feature type="region of interest" description="Disordered" evidence="2">
    <location>
        <begin position="877"/>
        <end position="967"/>
    </location>
</feature>
<feature type="compositionally biased region" description="Low complexity" evidence="2">
    <location>
        <begin position="1614"/>
        <end position="1625"/>
    </location>
</feature>
<feature type="compositionally biased region" description="Polar residues" evidence="2">
    <location>
        <begin position="367"/>
        <end position="377"/>
    </location>
</feature>
<feature type="compositionally biased region" description="Basic and acidic residues" evidence="2">
    <location>
        <begin position="512"/>
        <end position="529"/>
    </location>
</feature>
<feature type="compositionally biased region" description="Basic and acidic residues" evidence="2">
    <location>
        <begin position="1702"/>
        <end position="1711"/>
    </location>
</feature>
<feature type="region of interest" description="Disordered" evidence="2">
    <location>
        <begin position="763"/>
        <end position="800"/>
    </location>
</feature>
<feature type="compositionally biased region" description="Basic and acidic residues" evidence="2">
    <location>
        <begin position="305"/>
        <end position="323"/>
    </location>
</feature>
<feature type="compositionally biased region" description="Basic and acidic residues" evidence="2">
    <location>
        <begin position="224"/>
        <end position="246"/>
    </location>
</feature>
<keyword evidence="4" id="KW-1185">Reference proteome</keyword>
<feature type="region of interest" description="Disordered" evidence="2">
    <location>
        <begin position="281"/>
        <end position="354"/>
    </location>
</feature>
<name>A0A433TB42_ELYCH</name>
<feature type="region of interest" description="Disordered" evidence="2">
    <location>
        <begin position="1266"/>
        <end position="1635"/>
    </location>
</feature>
<dbReference type="Proteomes" id="UP000271974">
    <property type="component" value="Unassembled WGS sequence"/>
</dbReference>
<protein>
    <submittedName>
        <fullName evidence="3">Uncharacterized protein</fullName>
    </submittedName>
</protein>
<feature type="compositionally biased region" description="Polar residues" evidence="2">
    <location>
        <begin position="530"/>
        <end position="540"/>
    </location>
</feature>